<reference evidence="3 4" key="1">
    <citation type="journal article" date="2019" name="Emerg. Microbes Infect.">
        <title>Comprehensive subspecies identification of 175 nontuberculous mycobacteria species based on 7547 genomic profiles.</title>
        <authorList>
            <person name="Matsumoto Y."/>
            <person name="Kinjo T."/>
            <person name="Motooka D."/>
            <person name="Nabeya D."/>
            <person name="Jung N."/>
            <person name="Uechi K."/>
            <person name="Horii T."/>
            <person name="Iida T."/>
            <person name="Fujita J."/>
            <person name="Nakamura S."/>
        </authorList>
    </citation>
    <scope>NUCLEOTIDE SEQUENCE [LARGE SCALE GENOMIC DNA]</scope>
    <source>
        <strain evidence="3 4">JCM 30275</strain>
    </source>
</reference>
<dbReference type="RefSeq" id="WP_163805103.1">
    <property type="nucleotide sequence ID" value="NZ_AP022620.1"/>
</dbReference>
<dbReference type="EMBL" id="AP022620">
    <property type="protein sequence ID" value="BBZ77852.1"/>
    <property type="molecule type" value="Genomic_DNA"/>
</dbReference>
<keyword evidence="2" id="KW-1133">Transmembrane helix</keyword>
<dbReference type="KEGG" id="many:MANY_31890"/>
<evidence type="ECO:0000256" key="1">
    <source>
        <dbReference type="SAM" id="MobiDB-lite"/>
    </source>
</evidence>
<keyword evidence="2" id="KW-0472">Membrane</keyword>
<feature type="transmembrane region" description="Helical" evidence="2">
    <location>
        <begin position="46"/>
        <end position="63"/>
    </location>
</feature>
<dbReference type="Proteomes" id="UP000467249">
    <property type="component" value="Chromosome"/>
</dbReference>
<accession>A0A6N4WD10</accession>
<sequence length="89" mass="9554">MTSLTMYDAWTAPTMLSMWSEPPTKRAKVVHRVSNWVGVVDTTARISYPLVATAAVVFAVLMWPAPADPPAQPPVVKATAPSSVPLSPH</sequence>
<protein>
    <submittedName>
        <fullName evidence="3">Uncharacterized protein</fullName>
    </submittedName>
</protein>
<evidence type="ECO:0000313" key="3">
    <source>
        <dbReference type="EMBL" id="BBZ77852.1"/>
    </source>
</evidence>
<feature type="region of interest" description="Disordered" evidence="1">
    <location>
        <begin position="68"/>
        <end position="89"/>
    </location>
</feature>
<evidence type="ECO:0000256" key="2">
    <source>
        <dbReference type="SAM" id="Phobius"/>
    </source>
</evidence>
<name>A0A6N4WD10_9MYCO</name>
<organism evidence="3 4">
    <name type="scientific">Mycolicibacterium anyangense</name>
    <dbReference type="NCBI Taxonomy" id="1431246"/>
    <lineage>
        <taxon>Bacteria</taxon>
        <taxon>Bacillati</taxon>
        <taxon>Actinomycetota</taxon>
        <taxon>Actinomycetes</taxon>
        <taxon>Mycobacteriales</taxon>
        <taxon>Mycobacteriaceae</taxon>
        <taxon>Mycolicibacterium</taxon>
    </lineage>
</organism>
<evidence type="ECO:0000313" key="4">
    <source>
        <dbReference type="Proteomes" id="UP000467249"/>
    </source>
</evidence>
<keyword evidence="4" id="KW-1185">Reference proteome</keyword>
<feature type="compositionally biased region" description="Polar residues" evidence="1">
    <location>
        <begin position="80"/>
        <end position="89"/>
    </location>
</feature>
<gene>
    <name evidence="3" type="ORF">MANY_31890</name>
</gene>
<dbReference type="AlphaFoldDB" id="A0A6N4WD10"/>
<keyword evidence="2" id="KW-0812">Transmembrane</keyword>
<proteinExistence type="predicted"/>